<dbReference type="RefSeq" id="WP_013738977.1">
    <property type="nucleotide sequence ID" value="NC_015436.1"/>
</dbReference>
<protein>
    <submittedName>
        <fullName evidence="1">Uncharacterized protein</fullName>
    </submittedName>
</protein>
<dbReference type="EMBL" id="CP002659">
    <property type="protein sequence ID" value="AEC01581.1"/>
    <property type="molecule type" value="Genomic_DNA"/>
</dbReference>
<reference evidence="1 2" key="2">
    <citation type="journal article" date="2012" name="Stand. Genomic Sci.">
        <title>Complete genome sequence of the termite hindgut bacterium Spirochaeta coccoides type strain (SPN1(T)), reclassification in the genus Sphaerochaeta as Sphaerochaeta coccoides comb. nov. and emendations of the family Spirochaetaceae and the genus Sphaerochaeta.</title>
        <authorList>
            <person name="Abt B."/>
            <person name="Han C."/>
            <person name="Scheuner C."/>
            <person name="Lu M."/>
            <person name="Lapidus A."/>
            <person name="Nolan M."/>
            <person name="Lucas S."/>
            <person name="Hammon N."/>
            <person name="Deshpande S."/>
            <person name="Cheng J.F."/>
            <person name="Tapia R."/>
            <person name="Goodwin L.A."/>
            <person name="Pitluck S."/>
            <person name="Liolios K."/>
            <person name="Pagani I."/>
            <person name="Ivanova N."/>
            <person name="Mavromatis K."/>
            <person name="Mikhailova N."/>
            <person name="Huntemann M."/>
            <person name="Pati A."/>
            <person name="Chen A."/>
            <person name="Palaniappan K."/>
            <person name="Land M."/>
            <person name="Hauser L."/>
            <person name="Brambilla E.M."/>
            <person name="Rohde M."/>
            <person name="Spring S."/>
            <person name="Gronow S."/>
            <person name="Goker M."/>
            <person name="Woyke T."/>
            <person name="Bristow J."/>
            <person name="Eisen J.A."/>
            <person name="Markowitz V."/>
            <person name="Hugenholtz P."/>
            <person name="Kyrpides N.C."/>
            <person name="Klenk H.P."/>
            <person name="Detter J.C."/>
        </authorList>
    </citation>
    <scope>NUCLEOTIDE SEQUENCE [LARGE SCALE GENOMIC DNA]</scope>
    <source>
        <strain evidence="2">ATCC BAA-1237 / DSM 17374 / SPN1</strain>
    </source>
</reference>
<dbReference type="Proteomes" id="UP000007939">
    <property type="component" value="Chromosome"/>
</dbReference>
<dbReference type="eggNOG" id="COG0715">
    <property type="taxonomic scope" value="Bacteria"/>
</dbReference>
<evidence type="ECO:0000313" key="1">
    <source>
        <dbReference type="EMBL" id="AEC01581.1"/>
    </source>
</evidence>
<name>F4GHP3_PARC1</name>
<evidence type="ECO:0000313" key="2">
    <source>
        <dbReference type="Proteomes" id="UP000007939"/>
    </source>
</evidence>
<dbReference type="OrthoDB" id="9814375at2"/>
<dbReference type="PANTHER" id="PTHR30024">
    <property type="entry name" value="ALIPHATIC SULFONATES-BINDING PROTEIN-RELATED"/>
    <property type="match status" value="1"/>
</dbReference>
<dbReference type="HOGENOM" id="CLU_062584_0_0_12"/>
<gene>
    <name evidence="1" type="ordered locus">Spico_0351</name>
</gene>
<dbReference type="SUPFAM" id="SSF53850">
    <property type="entry name" value="Periplasmic binding protein-like II"/>
    <property type="match status" value="1"/>
</dbReference>
<dbReference type="Gene3D" id="3.40.190.10">
    <property type="entry name" value="Periplasmic binding protein-like II"/>
    <property type="match status" value="2"/>
</dbReference>
<dbReference type="STRING" id="760011.Spico_0351"/>
<keyword evidence="2" id="KW-1185">Reference proteome</keyword>
<dbReference type="Pfam" id="PF12974">
    <property type="entry name" value="Phosphonate-bd"/>
    <property type="match status" value="1"/>
</dbReference>
<dbReference type="PANTHER" id="PTHR30024:SF46">
    <property type="entry name" value="ABC TRANSPORTER, SUBSTRATE-BINDING LIPOPROTEIN"/>
    <property type="match status" value="1"/>
</dbReference>
<organism evidence="1 2">
    <name type="scientific">Parasphaerochaeta coccoides (strain ATCC BAA-1237 / DSM 17374 / SPN1)</name>
    <name type="common">Sphaerochaeta coccoides</name>
    <dbReference type="NCBI Taxonomy" id="760011"/>
    <lineage>
        <taxon>Bacteria</taxon>
        <taxon>Pseudomonadati</taxon>
        <taxon>Spirochaetota</taxon>
        <taxon>Spirochaetia</taxon>
        <taxon>Spirochaetales</taxon>
        <taxon>Sphaerochaetaceae</taxon>
        <taxon>Parasphaerochaeta</taxon>
    </lineage>
</organism>
<accession>F4GHP3</accession>
<dbReference type="KEGG" id="scc:Spico_0351"/>
<reference evidence="2" key="1">
    <citation type="submission" date="2011-04" db="EMBL/GenBank/DDBJ databases">
        <title>The complete genome of Spirochaeta coccoides DSM 17374.</title>
        <authorList>
            <person name="Lucas S."/>
            <person name="Copeland A."/>
            <person name="Lapidus A."/>
            <person name="Bruce D."/>
            <person name="Goodwin L."/>
            <person name="Pitluck S."/>
            <person name="Peters L."/>
            <person name="Kyrpides N."/>
            <person name="Mavromatis K."/>
            <person name="Pagani I."/>
            <person name="Ivanova N."/>
            <person name="Ovchinnikova G."/>
            <person name="Lu M."/>
            <person name="Detter J.C."/>
            <person name="Tapia R."/>
            <person name="Han C."/>
            <person name="Land M."/>
            <person name="Hauser L."/>
            <person name="Markowitz V."/>
            <person name="Cheng J.-F."/>
            <person name="Hugenholtz P."/>
            <person name="Woyke T."/>
            <person name="Wu D."/>
            <person name="Spring S."/>
            <person name="Schroeder M."/>
            <person name="Brambilla E."/>
            <person name="Klenk H.-P."/>
            <person name="Eisen J.A."/>
        </authorList>
    </citation>
    <scope>NUCLEOTIDE SEQUENCE [LARGE SCALE GENOMIC DNA]</scope>
    <source>
        <strain evidence="2">ATCC BAA-1237 / DSM 17374 / SPN1</strain>
    </source>
</reference>
<dbReference type="InterPro" id="IPR027024">
    <property type="entry name" value="UCP027386_ABC_sbc_TM0202"/>
</dbReference>
<proteinExistence type="predicted"/>
<dbReference type="AlphaFoldDB" id="F4GHP3"/>
<dbReference type="PIRSF" id="PIRSF027386">
    <property type="entry name" value="UCP027386_ABC_sbc_TM0202"/>
    <property type="match status" value="1"/>
</dbReference>
<sequence>MVRFSSSRILFVAGIILLFMLMIVPGCSRDSGSAVAVTSKDDSHGTTDAPSMPVEVEKTPAIAQSEPELFAAAVYSPSVSKPHLRVAVLNGPTGLGMVKLMQEAKDGVSKNDYDFTLLSSPDEMVAQITSGAADIAALPSNLAAVLVQRTSGAIQLAAVNTLGVLSIVSTDSRITSLEDLRGGSISATGQGAVPEYALDFILASQDWQGADALSVEYKAQHAELATALIAGTVATGMLPEPFVTQVMLKRPDAHVVANLTEEWDKAVQGEGALVMGTIVVTRKAVQDDKQAVDTFLDEYKASTLFAATHVDETARLANGFMGMPVETARVAIPRCNITFAEGGKMKALVAPFYEVLFAANPKSIGGRLPDDSFYYER</sequence>